<protein>
    <submittedName>
        <fullName evidence="1">Uncharacterized protein</fullName>
    </submittedName>
</protein>
<sequence length="143" mass="16545">MYSRTYKNEPNFPESGNEHWTMFQPRVETKNGRSQNSWESCYRRLARIPHEALRPSRLQQSGNATARSFSVGNLVPTSCFFKTHGYELIILILERRSPTLQPVLVWCHPCIQINLAREYHQHCSSRFAKYSASISVVITCPVT</sequence>
<gene>
    <name evidence="1" type="ORF">K443DRAFT_400225</name>
</gene>
<evidence type="ECO:0000313" key="1">
    <source>
        <dbReference type="EMBL" id="KIK04832.1"/>
    </source>
</evidence>
<dbReference type="EMBL" id="KN838566">
    <property type="protein sequence ID" value="KIK04832.1"/>
    <property type="molecule type" value="Genomic_DNA"/>
</dbReference>
<name>A0A0C9Y420_9AGAR</name>
<reference evidence="1 2" key="1">
    <citation type="submission" date="2014-04" db="EMBL/GenBank/DDBJ databases">
        <authorList>
            <consortium name="DOE Joint Genome Institute"/>
            <person name="Kuo A."/>
            <person name="Kohler A."/>
            <person name="Nagy L.G."/>
            <person name="Floudas D."/>
            <person name="Copeland A."/>
            <person name="Barry K.W."/>
            <person name="Cichocki N."/>
            <person name="Veneault-Fourrey C."/>
            <person name="LaButti K."/>
            <person name="Lindquist E.A."/>
            <person name="Lipzen A."/>
            <person name="Lundell T."/>
            <person name="Morin E."/>
            <person name="Murat C."/>
            <person name="Sun H."/>
            <person name="Tunlid A."/>
            <person name="Henrissat B."/>
            <person name="Grigoriev I.V."/>
            <person name="Hibbett D.S."/>
            <person name="Martin F."/>
            <person name="Nordberg H.P."/>
            <person name="Cantor M.N."/>
            <person name="Hua S.X."/>
        </authorList>
    </citation>
    <scope>NUCLEOTIDE SEQUENCE [LARGE SCALE GENOMIC DNA]</scope>
    <source>
        <strain evidence="1 2">LaAM-08-1</strain>
    </source>
</reference>
<keyword evidence="2" id="KW-1185">Reference proteome</keyword>
<dbReference type="HOGENOM" id="CLU_1806475_0_0_1"/>
<accession>A0A0C9Y420</accession>
<organism evidence="1 2">
    <name type="scientific">Laccaria amethystina LaAM-08-1</name>
    <dbReference type="NCBI Taxonomy" id="1095629"/>
    <lineage>
        <taxon>Eukaryota</taxon>
        <taxon>Fungi</taxon>
        <taxon>Dikarya</taxon>
        <taxon>Basidiomycota</taxon>
        <taxon>Agaricomycotina</taxon>
        <taxon>Agaricomycetes</taxon>
        <taxon>Agaricomycetidae</taxon>
        <taxon>Agaricales</taxon>
        <taxon>Agaricineae</taxon>
        <taxon>Hydnangiaceae</taxon>
        <taxon>Laccaria</taxon>
    </lineage>
</organism>
<dbReference type="AlphaFoldDB" id="A0A0C9Y420"/>
<proteinExistence type="predicted"/>
<dbReference type="Proteomes" id="UP000054477">
    <property type="component" value="Unassembled WGS sequence"/>
</dbReference>
<reference evidence="2" key="2">
    <citation type="submission" date="2015-01" db="EMBL/GenBank/DDBJ databases">
        <title>Evolutionary Origins and Diversification of the Mycorrhizal Mutualists.</title>
        <authorList>
            <consortium name="DOE Joint Genome Institute"/>
            <consortium name="Mycorrhizal Genomics Consortium"/>
            <person name="Kohler A."/>
            <person name="Kuo A."/>
            <person name="Nagy L.G."/>
            <person name="Floudas D."/>
            <person name="Copeland A."/>
            <person name="Barry K.W."/>
            <person name="Cichocki N."/>
            <person name="Veneault-Fourrey C."/>
            <person name="LaButti K."/>
            <person name="Lindquist E.A."/>
            <person name="Lipzen A."/>
            <person name="Lundell T."/>
            <person name="Morin E."/>
            <person name="Murat C."/>
            <person name="Riley R."/>
            <person name="Ohm R."/>
            <person name="Sun H."/>
            <person name="Tunlid A."/>
            <person name="Henrissat B."/>
            <person name="Grigoriev I.V."/>
            <person name="Hibbett D.S."/>
            <person name="Martin F."/>
        </authorList>
    </citation>
    <scope>NUCLEOTIDE SEQUENCE [LARGE SCALE GENOMIC DNA]</scope>
    <source>
        <strain evidence="2">LaAM-08-1</strain>
    </source>
</reference>
<evidence type="ECO:0000313" key="2">
    <source>
        <dbReference type="Proteomes" id="UP000054477"/>
    </source>
</evidence>